<evidence type="ECO:0000313" key="1">
    <source>
        <dbReference type="EMBL" id="GCA62221.1"/>
    </source>
</evidence>
<accession>A0A391NJ57</accession>
<dbReference type="EMBL" id="BDIP01000325">
    <property type="protein sequence ID" value="GCA62221.1"/>
    <property type="molecule type" value="Genomic_DNA"/>
</dbReference>
<comment type="caution">
    <text evidence="1">The sequence shown here is derived from an EMBL/GenBank/DDBJ whole genome shotgun (WGS) entry which is preliminary data.</text>
</comment>
<sequence length="15" mass="1666">MRIVVHNPGGCELLQ</sequence>
<gene>
    <name evidence="1" type="ORF">KIPB_002093</name>
</gene>
<dbReference type="Proteomes" id="UP000265618">
    <property type="component" value="Unassembled WGS sequence"/>
</dbReference>
<proteinExistence type="predicted"/>
<organism evidence="1 2">
    <name type="scientific">Kipferlia bialata</name>
    <dbReference type="NCBI Taxonomy" id="797122"/>
    <lineage>
        <taxon>Eukaryota</taxon>
        <taxon>Metamonada</taxon>
        <taxon>Carpediemonas-like organisms</taxon>
        <taxon>Kipferlia</taxon>
    </lineage>
</organism>
<keyword evidence="2" id="KW-1185">Reference proteome</keyword>
<name>A0A391NJ57_9EUKA</name>
<protein>
    <submittedName>
        <fullName evidence="1">Uncharacterized protein</fullName>
    </submittedName>
</protein>
<reference evidence="1 2" key="1">
    <citation type="journal article" date="2018" name="PLoS ONE">
        <title>The draft genome of Kipferlia bialata reveals reductive genome evolution in fornicate parasites.</title>
        <authorList>
            <person name="Tanifuji G."/>
            <person name="Takabayashi S."/>
            <person name="Kume K."/>
            <person name="Takagi M."/>
            <person name="Nakayama T."/>
            <person name="Kamikawa R."/>
            <person name="Inagaki Y."/>
            <person name="Hashimoto T."/>
        </authorList>
    </citation>
    <scope>NUCLEOTIDE SEQUENCE [LARGE SCALE GENOMIC DNA]</scope>
    <source>
        <strain evidence="1">NY0173</strain>
    </source>
</reference>
<evidence type="ECO:0000313" key="2">
    <source>
        <dbReference type="Proteomes" id="UP000265618"/>
    </source>
</evidence>
<feature type="non-terminal residue" evidence="1">
    <location>
        <position position="15"/>
    </location>
</feature>